<organism evidence="1 2">
    <name type="scientific">Lusitaniella coriacea LEGE 07157</name>
    <dbReference type="NCBI Taxonomy" id="945747"/>
    <lineage>
        <taxon>Bacteria</taxon>
        <taxon>Bacillati</taxon>
        <taxon>Cyanobacteriota</taxon>
        <taxon>Cyanophyceae</taxon>
        <taxon>Spirulinales</taxon>
        <taxon>Lusitaniellaceae</taxon>
        <taxon>Lusitaniella</taxon>
    </lineage>
</organism>
<dbReference type="Proteomes" id="UP000654482">
    <property type="component" value="Unassembled WGS sequence"/>
</dbReference>
<name>A0A8J7DWY0_9CYAN</name>
<gene>
    <name evidence="1" type="ORF">IQ249_12400</name>
</gene>
<comment type="caution">
    <text evidence="1">The sequence shown here is derived from an EMBL/GenBank/DDBJ whole genome shotgun (WGS) entry which is preliminary data.</text>
</comment>
<accession>A0A8J7DWY0</accession>
<keyword evidence="2" id="KW-1185">Reference proteome</keyword>
<dbReference type="EMBL" id="JADEWZ010000016">
    <property type="protein sequence ID" value="MBE9116701.1"/>
    <property type="molecule type" value="Genomic_DNA"/>
</dbReference>
<reference evidence="1" key="1">
    <citation type="submission" date="2020-10" db="EMBL/GenBank/DDBJ databases">
        <authorList>
            <person name="Castelo-Branco R."/>
            <person name="Eusebio N."/>
            <person name="Adriana R."/>
            <person name="Vieira A."/>
            <person name="Brugerolle De Fraissinette N."/>
            <person name="Rezende De Castro R."/>
            <person name="Schneider M.P."/>
            <person name="Vasconcelos V."/>
            <person name="Leao P.N."/>
        </authorList>
    </citation>
    <scope>NUCLEOTIDE SEQUENCE</scope>
    <source>
        <strain evidence="1">LEGE 07157</strain>
    </source>
</reference>
<dbReference type="AlphaFoldDB" id="A0A8J7DWY0"/>
<evidence type="ECO:0000313" key="2">
    <source>
        <dbReference type="Proteomes" id="UP000654482"/>
    </source>
</evidence>
<evidence type="ECO:0000313" key="1">
    <source>
        <dbReference type="EMBL" id="MBE9116701.1"/>
    </source>
</evidence>
<protein>
    <submittedName>
        <fullName evidence="1">Uncharacterized protein</fullName>
    </submittedName>
</protein>
<sequence length="48" mass="5461">MLNSSTVFRYKEFGIVRVRQKSAPCTLAHPDAVTLEVDPSDKQPHEFD</sequence>
<dbReference type="RefSeq" id="WP_194029787.1">
    <property type="nucleotide sequence ID" value="NZ_JADEWZ010000016.1"/>
</dbReference>
<proteinExistence type="predicted"/>